<evidence type="ECO:0000313" key="1">
    <source>
        <dbReference type="EMBL" id="MCB5198674.1"/>
    </source>
</evidence>
<protein>
    <submittedName>
        <fullName evidence="1">Serine protease</fullName>
    </submittedName>
</protein>
<dbReference type="EMBL" id="JAJATZ010000002">
    <property type="protein sequence ID" value="MCB5198674.1"/>
    <property type="molecule type" value="Genomic_DNA"/>
</dbReference>
<organism evidence="1 2">
    <name type="scientific">Loktanella gaetbuli</name>
    <dbReference type="NCBI Taxonomy" id="2881335"/>
    <lineage>
        <taxon>Bacteria</taxon>
        <taxon>Pseudomonadati</taxon>
        <taxon>Pseudomonadota</taxon>
        <taxon>Alphaproteobacteria</taxon>
        <taxon>Rhodobacterales</taxon>
        <taxon>Roseobacteraceae</taxon>
        <taxon>Loktanella</taxon>
    </lineage>
</organism>
<dbReference type="PANTHER" id="PTHR43019:SF23">
    <property type="entry name" value="PROTEASE DO-LIKE 5, CHLOROPLASTIC"/>
    <property type="match status" value="1"/>
</dbReference>
<dbReference type="Proteomes" id="UP001138961">
    <property type="component" value="Unassembled WGS sequence"/>
</dbReference>
<keyword evidence="2" id="KW-1185">Reference proteome</keyword>
<dbReference type="PANTHER" id="PTHR43019">
    <property type="entry name" value="SERINE ENDOPROTEASE DEGS"/>
    <property type="match status" value="1"/>
</dbReference>
<reference evidence="1" key="1">
    <citation type="submission" date="2021-10" db="EMBL/GenBank/DDBJ databases">
        <title>Loktanella gaetbuli sp. nov., isolated from a tidal flat.</title>
        <authorList>
            <person name="Park S."/>
            <person name="Yoon J.-H."/>
        </authorList>
    </citation>
    <scope>NUCLEOTIDE SEQUENCE</scope>
    <source>
        <strain evidence="1">TSTF-M6</strain>
    </source>
</reference>
<keyword evidence="1" id="KW-0645">Protease</keyword>
<dbReference type="RefSeq" id="WP_226747577.1">
    <property type="nucleotide sequence ID" value="NZ_JAJATZ010000002.1"/>
</dbReference>
<proteinExistence type="predicted"/>
<sequence>MLTSELYAAAKGEINGERRKRISHALFSVLKGGRSLDEVLADIGVVSRRANIPKPPQGTKVVVSGFELAAISESKNIPGQSAIFISEIGLESLEYQKIAFRAPMGFQLPGNNLYLIPDLGLDELQNPEQLHALMFGFNAAFSELSKGIVRIDISDAEGRPVGTGSGVLVKSADEIILVTCAHCLISGGALVGKVELFAGEVSLKLEGVWFNENVDLAICKVSSKEDIPFLGLSAASALSKIFAAGYPRLFMGQGNPLLVHSGEVNGFVGRAGSNSRLGIMSCQVSPGNSGGPVFGENGLCVGIVSRHIENRYGDSLMRHNAFLPIEEIFFVWEERDFVEVVL</sequence>
<dbReference type="InterPro" id="IPR043504">
    <property type="entry name" value="Peptidase_S1_PA_chymotrypsin"/>
</dbReference>
<dbReference type="SUPFAM" id="SSF50494">
    <property type="entry name" value="Trypsin-like serine proteases"/>
    <property type="match status" value="1"/>
</dbReference>
<dbReference type="GO" id="GO:0006508">
    <property type="term" value="P:proteolysis"/>
    <property type="evidence" value="ECO:0007669"/>
    <property type="project" value="UniProtKB-KW"/>
</dbReference>
<keyword evidence="1" id="KW-0378">Hydrolase</keyword>
<accession>A0ABS8BSX0</accession>
<name>A0ABS8BSX0_9RHOB</name>
<evidence type="ECO:0000313" key="2">
    <source>
        <dbReference type="Proteomes" id="UP001138961"/>
    </source>
</evidence>
<dbReference type="Pfam" id="PF13365">
    <property type="entry name" value="Trypsin_2"/>
    <property type="match status" value="1"/>
</dbReference>
<comment type="caution">
    <text evidence="1">The sequence shown here is derived from an EMBL/GenBank/DDBJ whole genome shotgun (WGS) entry which is preliminary data.</text>
</comment>
<dbReference type="InterPro" id="IPR009003">
    <property type="entry name" value="Peptidase_S1_PA"/>
</dbReference>
<dbReference type="GO" id="GO:0008233">
    <property type="term" value="F:peptidase activity"/>
    <property type="evidence" value="ECO:0007669"/>
    <property type="project" value="UniProtKB-KW"/>
</dbReference>
<gene>
    <name evidence="1" type="ORF">LGQ03_05430</name>
</gene>
<dbReference type="Gene3D" id="2.40.10.10">
    <property type="entry name" value="Trypsin-like serine proteases"/>
    <property type="match status" value="2"/>
</dbReference>